<feature type="compositionally biased region" description="Low complexity" evidence="8">
    <location>
        <begin position="486"/>
        <end position="501"/>
    </location>
</feature>
<evidence type="ECO:0000256" key="3">
    <source>
        <dbReference type="ARBA" id="ARBA00022737"/>
    </source>
</evidence>
<dbReference type="Proteomes" id="UP000283509">
    <property type="component" value="Unassembled WGS sequence"/>
</dbReference>
<evidence type="ECO:0000313" key="11">
    <source>
        <dbReference type="Proteomes" id="UP000283509"/>
    </source>
</evidence>
<comment type="subcellular location">
    <subcellularLocation>
        <location evidence="1">Nucleus</location>
    </subcellularLocation>
</comment>
<dbReference type="GO" id="GO:0008270">
    <property type="term" value="F:zinc ion binding"/>
    <property type="evidence" value="ECO:0007669"/>
    <property type="project" value="UniProtKB-KW"/>
</dbReference>
<feature type="region of interest" description="Disordered" evidence="8">
    <location>
        <begin position="407"/>
        <end position="668"/>
    </location>
</feature>
<protein>
    <recommendedName>
        <fullName evidence="9">C2H2-type domain-containing protein</fullName>
    </recommendedName>
</protein>
<dbReference type="SUPFAM" id="SSF57667">
    <property type="entry name" value="beta-beta-alpha zinc fingers"/>
    <property type="match status" value="4"/>
</dbReference>
<feature type="compositionally biased region" description="Pro residues" evidence="8">
    <location>
        <begin position="233"/>
        <end position="244"/>
    </location>
</feature>
<dbReference type="FunFam" id="3.30.160.60:FF:000759">
    <property type="entry name" value="zinc finger protein 16"/>
    <property type="match status" value="1"/>
</dbReference>
<evidence type="ECO:0000256" key="6">
    <source>
        <dbReference type="ARBA" id="ARBA00023242"/>
    </source>
</evidence>
<dbReference type="OrthoDB" id="6077919at2759"/>
<feature type="compositionally biased region" description="Basic and acidic residues" evidence="8">
    <location>
        <begin position="592"/>
        <end position="603"/>
    </location>
</feature>
<dbReference type="AlphaFoldDB" id="A0A3R7PFU6"/>
<feature type="compositionally biased region" description="Low complexity" evidence="8">
    <location>
        <begin position="435"/>
        <end position="457"/>
    </location>
</feature>
<accession>A0A3R7PFU6</accession>
<dbReference type="PROSITE" id="PS00028">
    <property type="entry name" value="ZINC_FINGER_C2H2_1"/>
    <property type="match status" value="6"/>
</dbReference>
<dbReference type="FunFam" id="3.30.160.60:FF:000688">
    <property type="entry name" value="zinc finger protein 197 isoform X1"/>
    <property type="match status" value="1"/>
</dbReference>
<feature type="region of interest" description="Disordered" evidence="8">
    <location>
        <begin position="681"/>
        <end position="724"/>
    </location>
</feature>
<keyword evidence="11" id="KW-1185">Reference proteome</keyword>
<feature type="domain" description="C2H2-type" evidence="9">
    <location>
        <begin position="23"/>
        <end position="50"/>
    </location>
</feature>
<dbReference type="EMBL" id="QCYY01003133">
    <property type="protein sequence ID" value="ROT65144.1"/>
    <property type="molecule type" value="Genomic_DNA"/>
</dbReference>
<evidence type="ECO:0000259" key="9">
    <source>
        <dbReference type="PROSITE" id="PS50157"/>
    </source>
</evidence>
<evidence type="ECO:0000256" key="7">
    <source>
        <dbReference type="PROSITE-ProRule" id="PRU00042"/>
    </source>
</evidence>
<evidence type="ECO:0000256" key="5">
    <source>
        <dbReference type="ARBA" id="ARBA00022833"/>
    </source>
</evidence>
<sequence>MKVKQQRGEEEEFLHVVAEASDLRCDVCGRDFDRRSRLEAHYKTHTGERPFSCPFCGKSFASKGNCNTHMRVHTRERPYQCPHCDKKFSQHGQLVIHIRRHTGEKPYVCPHCSKGFTCSKVLKIHVRTHTGEKPFQCEYCHKGFAAYANLVVHRRIHTRERPYACHLCGRAFEHSGNLSRHVRVHRVDGGLRCIPCGQVFSCEQDLDLEQFQPPHGYQPPECEPQLTLLTPLAPSPPAETPLPQPSEAEDAPGEARGCITLSDSEDSGRESGGSTGYATSPDQAFERPPPETSLKAEAPEAPPPDAKPSAGLISTTTHRDGVRETLATSLPSAMPAPTPHIRMPPKKQQYPGGGRTPLSRPPPNLASRGAACVVDGAAAAPGCRVSPHLLAGAPAPAHGAAAHLDHGAAAPSSLGPPSRPAWCPHGGGAPRRPLPARAQRPELAPTSTSTSCPSATRPRPRGTPRPSASARRPSPPVPPEAEAHGGEASAAERLSPLYRSSPRPPSPADADANPLDLSRPPGPPGGGGADASPLNLSQRLAGAHPGGAESCLVGYGGQAAHLLTPAPPLPSHLLTAPLPAPASSRSNILRRKSADVAHADPKKNKSRKVAPPPLIPIRSPEEAPAPAPSSRPPEALAHHHPSSMPAPPPSSSACHPYRAHIPSTPTSAPSTLVSYAPALSTTSKTSPALPSSLSPPLSAPAPHAPAMPSRLQLPIPSPRSKLEEPEPDVIVESDLPKDKFLSCSKPNLSMRENIQRSLLSLLPGEHEAASFKRKVETALVVLVLITILDMAGKGPCADVRVDELQRLKVNMRKFLEYGFPSRTSWEELGWSGRSIDSIMDNIISWISQRQNSGMKGLHISLGADNMPLIPPPLMVVESAMRTIDCQPDESLSHSVLSG</sequence>
<dbReference type="PROSITE" id="PS50157">
    <property type="entry name" value="ZINC_FINGER_C2H2_2"/>
    <property type="match status" value="6"/>
</dbReference>
<name>A0A3R7PFU6_PENVA</name>
<reference evidence="10 11" key="1">
    <citation type="submission" date="2018-04" db="EMBL/GenBank/DDBJ databases">
        <authorList>
            <person name="Zhang X."/>
            <person name="Yuan J."/>
            <person name="Li F."/>
            <person name="Xiang J."/>
        </authorList>
    </citation>
    <scope>NUCLEOTIDE SEQUENCE [LARGE SCALE GENOMIC DNA]</scope>
    <source>
        <tissue evidence="10">Muscle</tissue>
    </source>
</reference>
<dbReference type="GO" id="GO:0005634">
    <property type="term" value="C:nucleus"/>
    <property type="evidence" value="ECO:0007669"/>
    <property type="project" value="UniProtKB-SubCell"/>
</dbReference>
<feature type="domain" description="C2H2-type" evidence="9">
    <location>
        <begin position="163"/>
        <end position="185"/>
    </location>
</feature>
<dbReference type="Pfam" id="PF00096">
    <property type="entry name" value="zf-C2H2"/>
    <property type="match status" value="4"/>
</dbReference>
<dbReference type="Gene3D" id="3.30.160.60">
    <property type="entry name" value="Classic Zinc Finger"/>
    <property type="match status" value="6"/>
</dbReference>
<dbReference type="Pfam" id="PF13894">
    <property type="entry name" value="zf-C2H2_4"/>
    <property type="match status" value="1"/>
</dbReference>
<keyword evidence="4 7" id="KW-0863">Zinc-finger</keyword>
<dbReference type="PANTHER" id="PTHR24394">
    <property type="entry name" value="ZINC FINGER PROTEIN"/>
    <property type="match status" value="1"/>
</dbReference>
<proteinExistence type="predicted"/>
<keyword evidence="5" id="KW-0862">Zinc</keyword>
<reference evidence="10 11" key="2">
    <citation type="submission" date="2019-01" db="EMBL/GenBank/DDBJ databases">
        <title>The decoding of complex shrimp genome reveals the adaptation for benthos swimmer, frequently molting mechanism and breeding impact on genome.</title>
        <authorList>
            <person name="Sun Y."/>
            <person name="Gao Y."/>
            <person name="Yu Y."/>
        </authorList>
    </citation>
    <scope>NUCLEOTIDE SEQUENCE [LARGE SCALE GENOMIC DNA]</scope>
    <source>
        <tissue evidence="10">Muscle</tissue>
    </source>
</reference>
<dbReference type="SMART" id="SM00355">
    <property type="entry name" value="ZnF_C2H2"/>
    <property type="match status" value="6"/>
</dbReference>
<organism evidence="10 11">
    <name type="scientific">Penaeus vannamei</name>
    <name type="common">Whiteleg shrimp</name>
    <name type="synonym">Litopenaeus vannamei</name>
    <dbReference type="NCBI Taxonomy" id="6689"/>
    <lineage>
        <taxon>Eukaryota</taxon>
        <taxon>Metazoa</taxon>
        <taxon>Ecdysozoa</taxon>
        <taxon>Arthropoda</taxon>
        <taxon>Crustacea</taxon>
        <taxon>Multicrustacea</taxon>
        <taxon>Malacostraca</taxon>
        <taxon>Eumalacostraca</taxon>
        <taxon>Eucarida</taxon>
        <taxon>Decapoda</taxon>
        <taxon>Dendrobranchiata</taxon>
        <taxon>Penaeoidea</taxon>
        <taxon>Penaeidae</taxon>
        <taxon>Penaeus</taxon>
    </lineage>
</organism>
<feature type="domain" description="C2H2-type" evidence="9">
    <location>
        <begin position="79"/>
        <end position="106"/>
    </location>
</feature>
<feature type="compositionally biased region" description="Low complexity" evidence="8">
    <location>
        <begin position="571"/>
        <end position="583"/>
    </location>
</feature>
<feature type="region of interest" description="Disordered" evidence="8">
    <location>
        <begin position="212"/>
        <end position="313"/>
    </location>
</feature>
<keyword evidence="6" id="KW-0539">Nucleus</keyword>
<feature type="compositionally biased region" description="Low complexity" evidence="8">
    <location>
        <begin position="223"/>
        <end position="232"/>
    </location>
</feature>
<dbReference type="InterPro" id="IPR036236">
    <property type="entry name" value="Znf_C2H2_sf"/>
</dbReference>
<dbReference type="FunFam" id="3.30.160.60:FF:000110">
    <property type="entry name" value="Zinc finger protein-like"/>
    <property type="match status" value="1"/>
</dbReference>
<feature type="domain" description="C2H2-type" evidence="9">
    <location>
        <begin position="135"/>
        <end position="162"/>
    </location>
</feature>
<evidence type="ECO:0000313" key="10">
    <source>
        <dbReference type="EMBL" id="ROT65144.1"/>
    </source>
</evidence>
<feature type="compositionally biased region" description="Low complexity" evidence="8">
    <location>
        <begin position="508"/>
        <end position="518"/>
    </location>
</feature>
<evidence type="ECO:0000256" key="1">
    <source>
        <dbReference type="ARBA" id="ARBA00004123"/>
    </source>
</evidence>
<feature type="domain" description="C2H2-type" evidence="9">
    <location>
        <begin position="107"/>
        <end position="134"/>
    </location>
</feature>
<dbReference type="FunFam" id="3.30.160.60:FF:000184">
    <property type="entry name" value="Zinc finger protein 333"/>
    <property type="match status" value="1"/>
</dbReference>
<comment type="caution">
    <text evidence="10">The sequence shown here is derived from an EMBL/GenBank/DDBJ whole genome shotgun (WGS) entry which is preliminary data.</text>
</comment>
<keyword evidence="2" id="KW-0479">Metal-binding</keyword>
<dbReference type="PANTHER" id="PTHR24394:SF44">
    <property type="entry name" value="ZINC FINGER PROTEIN 271-LIKE"/>
    <property type="match status" value="1"/>
</dbReference>
<evidence type="ECO:0000256" key="8">
    <source>
        <dbReference type="SAM" id="MobiDB-lite"/>
    </source>
</evidence>
<feature type="region of interest" description="Disordered" evidence="8">
    <location>
        <begin position="328"/>
        <end position="362"/>
    </location>
</feature>
<feature type="compositionally biased region" description="Low complexity" evidence="8">
    <location>
        <begin position="681"/>
        <end position="696"/>
    </location>
</feature>
<feature type="domain" description="C2H2-type" evidence="9">
    <location>
        <begin position="51"/>
        <end position="78"/>
    </location>
</feature>
<evidence type="ECO:0000256" key="4">
    <source>
        <dbReference type="ARBA" id="ARBA00022771"/>
    </source>
</evidence>
<dbReference type="FunFam" id="3.30.160.60:FF:001119">
    <property type="entry name" value="zinc finger protein 408"/>
    <property type="match status" value="1"/>
</dbReference>
<dbReference type="GO" id="GO:0000981">
    <property type="term" value="F:DNA-binding transcription factor activity, RNA polymerase II-specific"/>
    <property type="evidence" value="ECO:0007669"/>
    <property type="project" value="TreeGrafter"/>
</dbReference>
<dbReference type="InterPro" id="IPR013087">
    <property type="entry name" value="Znf_C2H2_type"/>
</dbReference>
<gene>
    <name evidence="10" type="ORF">C7M84_016895</name>
</gene>
<evidence type="ECO:0000256" key="2">
    <source>
        <dbReference type="ARBA" id="ARBA00022723"/>
    </source>
</evidence>
<keyword evidence="3" id="KW-0677">Repeat</keyword>